<reference evidence="2 3" key="1">
    <citation type="submission" date="2021-03" db="EMBL/GenBank/DDBJ databases">
        <title>Genomic Encyclopedia of Type Strains, Phase IV (KMG-IV): sequencing the most valuable type-strain genomes for metagenomic binning, comparative biology and taxonomic classification.</title>
        <authorList>
            <person name="Goeker M."/>
        </authorList>
    </citation>
    <scope>NUCLEOTIDE SEQUENCE [LARGE SCALE GENOMIC DNA]</scope>
    <source>
        <strain evidence="2 3">DSM 24738</strain>
    </source>
</reference>
<gene>
    <name evidence="2" type="ORF">J2Z37_002884</name>
</gene>
<dbReference type="RefSeq" id="WP_209810904.1">
    <property type="nucleotide sequence ID" value="NZ_JAGGKT010000008.1"/>
</dbReference>
<dbReference type="Proteomes" id="UP001519343">
    <property type="component" value="Unassembled WGS sequence"/>
</dbReference>
<evidence type="ECO:0008006" key="4">
    <source>
        <dbReference type="Google" id="ProtNLM"/>
    </source>
</evidence>
<keyword evidence="1" id="KW-1133">Transmembrane helix</keyword>
<dbReference type="EMBL" id="JAGGKT010000008">
    <property type="protein sequence ID" value="MBP1932873.1"/>
    <property type="molecule type" value="Genomic_DNA"/>
</dbReference>
<evidence type="ECO:0000313" key="3">
    <source>
        <dbReference type="Proteomes" id="UP001519343"/>
    </source>
</evidence>
<sequence length="221" mass="25932">MIWFFVALIILFIFIYFTTVRIKIEYKRKKENDIIHIEVKIWFGLITLRYQIPMLQIRSMFDGVKVDRKVDTMAGKDVSVGKKKFWLTPARIRRYFQKIRLLKLRVHDLNEIAKKTMKFFICENLQWNTQVGVGDAAATGVVTGLIWGIKTTFLGILFHFITLKTIPQINVVPAFRSETVDTHFHCILRFKIGHAIIAGTRIMLNLRKGREGRWQSTLFRA</sequence>
<organism evidence="2 3">
    <name type="scientific">Ammoniphilus resinae</name>
    <dbReference type="NCBI Taxonomy" id="861532"/>
    <lineage>
        <taxon>Bacteria</taxon>
        <taxon>Bacillati</taxon>
        <taxon>Bacillota</taxon>
        <taxon>Bacilli</taxon>
        <taxon>Bacillales</taxon>
        <taxon>Paenibacillaceae</taxon>
        <taxon>Aneurinibacillus group</taxon>
        <taxon>Ammoniphilus</taxon>
    </lineage>
</organism>
<feature type="transmembrane region" description="Helical" evidence="1">
    <location>
        <begin position="6"/>
        <end position="24"/>
    </location>
</feature>
<evidence type="ECO:0000313" key="2">
    <source>
        <dbReference type="EMBL" id="MBP1932873.1"/>
    </source>
</evidence>
<evidence type="ECO:0000256" key="1">
    <source>
        <dbReference type="SAM" id="Phobius"/>
    </source>
</evidence>
<accession>A0ABS4GRH2</accession>
<comment type="caution">
    <text evidence="2">The sequence shown here is derived from an EMBL/GenBank/DDBJ whole genome shotgun (WGS) entry which is preliminary data.</text>
</comment>
<keyword evidence="3" id="KW-1185">Reference proteome</keyword>
<dbReference type="InterPro" id="IPR021338">
    <property type="entry name" value="DUF2953"/>
</dbReference>
<proteinExistence type="predicted"/>
<dbReference type="Pfam" id="PF11167">
    <property type="entry name" value="DUF2953"/>
    <property type="match status" value="1"/>
</dbReference>
<keyword evidence="1" id="KW-0472">Membrane</keyword>
<protein>
    <recommendedName>
        <fullName evidence="4">DUF2953 domain-containing protein</fullName>
    </recommendedName>
</protein>
<name>A0ABS4GRH2_9BACL</name>
<keyword evidence="1" id="KW-0812">Transmembrane</keyword>